<reference evidence="2" key="1">
    <citation type="submission" date="2023-03" db="EMBL/GenBank/DDBJ databases">
        <title>Massive genome expansion in bonnet fungi (Mycena s.s.) driven by repeated elements and novel gene families across ecological guilds.</title>
        <authorList>
            <consortium name="Lawrence Berkeley National Laboratory"/>
            <person name="Harder C.B."/>
            <person name="Miyauchi S."/>
            <person name="Viragh M."/>
            <person name="Kuo A."/>
            <person name="Thoen E."/>
            <person name="Andreopoulos B."/>
            <person name="Lu D."/>
            <person name="Skrede I."/>
            <person name="Drula E."/>
            <person name="Henrissat B."/>
            <person name="Morin E."/>
            <person name="Kohler A."/>
            <person name="Barry K."/>
            <person name="LaButti K."/>
            <person name="Morin E."/>
            <person name="Salamov A."/>
            <person name="Lipzen A."/>
            <person name="Mereny Z."/>
            <person name="Hegedus B."/>
            <person name="Baldrian P."/>
            <person name="Stursova M."/>
            <person name="Weitz H."/>
            <person name="Taylor A."/>
            <person name="Grigoriev I.V."/>
            <person name="Nagy L.G."/>
            <person name="Martin F."/>
            <person name="Kauserud H."/>
        </authorList>
    </citation>
    <scope>NUCLEOTIDE SEQUENCE</scope>
    <source>
        <strain evidence="2">CBHHK173m</strain>
    </source>
</reference>
<accession>A0AAD6XSB8</accession>
<feature type="compositionally biased region" description="Basic and acidic residues" evidence="1">
    <location>
        <begin position="340"/>
        <end position="354"/>
    </location>
</feature>
<feature type="compositionally biased region" description="Basic and acidic residues" evidence="1">
    <location>
        <begin position="502"/>
        <end position="517"/>
    </location>
</feature>
<evidence type="ECO:0000313" key="2">
    <source>
        <dbReference type="EMBL" id="KAJ7089373.1"/>
    </source>
</evidence>
<feature type="compositionally biased region" description="Basic and acidic residues" evidence="1">
    <location>
        <begin position="361"/>
        <end position="392"/>
    </location>
</feature>
<evidence type="ECO:0000313" key="3">
    <source>
        <dbReference type="Proteomes" id="UP001222325"/>
    </source>
</evidence>
<gene>
    <name evidence="2" type="ORF">B0H15DRAFT_800690</name>
</gene>
<feature type="compositionally biased region" description="Acidic residues" evidence="1">
    <location>
        <begin position="528"/>
        <end position="539"/>
    </location>
</feature>
<feature type="compositionally biased region" description="Basic and acidic residues" evidence="1">
    <location>
        <begin position="12"/>
        <end position="68"/>
    </location>
</feature>
<protein>
    <recommendedName>
        <fullName evidence="4">Zn(2)-C6 fungal-type domain-containing protein</fullName>
    </recommendedName>
</protein>
<comment type="caution">
    <text evidence="2">The sequence shown here is derived from an EMBL/GenBank/DDBJ whole genome shotgun (WGS) entry which is preliminary data.</text>
</comment>
<feature type="region of interest" description="Disordered" evidence="1">
    <location>
        <begin position="1"/>
        <end position="68"/>
    </location>
</feature>
<dbReference type="Proteomes" id="UP001222325">
    <property type="component" value="Unassembled WGS sequence"/>
</dbReference>
<name>A0AAD6XSB8_9AGAR</name>
<feature type="region of interest" description="Disordered" evidence="1">
    <location>
        <begin position="86"/>
        <end position="189"/>
    </location>
</feature>
<feature type="region of interest" description="Disordered" evidence="1">
    <location>
        <begin position="248"/>
        <end position="276"/>
    </location>
</feature>
<dbReference type="AlphaFoldDB" id="A0AAD6XSB8"/>
<feature type="compositionally biased region" description="Basic and acidic residues" evidence="1">
    <location>
        <begin position="86"/>
        <end position="99"/>
    </location>
</feature>
<feature type="compositionally biased region" description="Low complexity" evidence="1">
    <location>
        <begin position="114"/>
        <end position="125"/>
    </location>
</feature>
<keyword evidence="3" id="KW-1185">Reference proteome</keyword>
<organism evidence="2 3">
    <name type="scientific">Mycena belliarum</name>
    <dbReference type="NCBI Taxonomy" id="1033014"/>
    <lineage>
        <taxon>Eukaryota</taxon>
        <taxon>Fungi</taxon>
        <taxon>Dikarya</taxon>
        <taxon>Basidiomycota</taxon>
        <taxon>Agaricomycotina</taxon>
        <taxon>Agaricomycetes</taxon>
        <taxon>Agaricomycetidae</taxon>
        <taxon>Agaricales</taxon>
        <taxon>Marasmiineae</taxon>
        <taxon>Mycenaceae</taxon>
        <taxon>Mycena</taxon>
    </lineage>
</organism>
<evidence type="ECO:0008006" key="4">
    <source>
        <dbReference type="Google" id="ProtNLM"/>
    </source>
</evidence>
<feature type="compositionally biased region" description="Basic and acidic residues" evidence="1">
    <location>
        <begin position="441"/>
        <end position="470"/>
    </location>
</feature>
<feature type="region of interest" description="Disordered" evidence="1">
    <location>
        <begin position="339"/>
        <end position="549"/>
    </location>
</feature>
<feature type="compositionally biased region" description="Acidic residues" evidence="1">
    <location>
        <begin position="136"/>
        <end position="150"/>
    </location>
</feature>
<dbReference type="EMBL" id="JARJCN010000024">
    <property type="protein sequence ID" value="KAJ7089373.1"/>
    <property type="molecule type" value="Genomic_DNA"/>
</dbReference>
<proteinExistence type="predicted"/>
<evidence type="ECO:0000256" key="1">
    <source>
        <dbReference type="SAM" id="MobiDB-lite"/>
    </source>
</evidence>
<feature type="compositionally biased region" description="Acidic residues" evidence="1">
    <location>
        <begin position="482"/>
        <end position="492"/>
    </location>
</feature>
<sequence>MSAPASSPGGGRKGDDDDERPRVDKADLHDYLAWKQQRRDEKKKEEEERKKEDEERKRAEGERKREQQLRAIAEQREELEVWRRAKEQEQAEVARELKAAKKRARKLDKRERALAAGADAAADRGSVTGSAVSDDSPIDPDEPASDEGSELNEGFWARAERSIPALKKSRKKTRGTGEMEEVEQGAPQSLRSVEVLTGSSGCVACRKKEIACMRNGREACVGCRAGRIKCSLVPPSKTRVNRRLVPPEEVGPEASGRAVARSERSMPKGAPKRTFDGIELDDEPEIVGNRRGVPSGERVPHLRIDSLREELDEVRSEFRRRLTRLEDLILPIEQRMVSVGKKDQKAREEKEAKKAAAAAEVARKELARKRAEKDKKREEKKRRAEEPEEPRTPKRIRAVVSPSGGEDGEMAEAPGLPEAPEGTPEAAVATEAIPGVPEVPETEREKTREPEAQREKTTDRVKREEEEKRVAAAPGSMANPIDLDDDDDDFPEIEYAGPSEAVKVEPHEEEMGPEVRRSTSLPAIATQVEEEEKEGDEVPEALPEHLRFV</sequence>